<sequence length="109" mass="12510">MGKKQSRKAGNSKNQSASPPPKERSSSPATDQSWTENDFDELREEGFRQSNFSELKEEVQTHCKEAKNLEKRLDKWLTRITSAQKSLNDLMELKTMAQELHDECTSFSS</sequence>
<dbReference type="Proteomes" id="UP000028761">
    <property type="component" value="Chromosome 8"/>
</dbReference>
<dbReference type="Ensembl" id="ENSPANT00000078194.1">
    <property type="protein sequence ID" value="ENSPANP00000053858.1"/>
    <property type="gene ID" value="ENSPANG00000043889.1"/>
</dbReference>
<name>A0A8I5NRX2_PAPAN</name>
<evidence type="ECO:0000313" key="2">
    <source>
        <dbReference type="Ensembl" id="ENSPANP00000053858.1"/>
    </source>
</evidence>
<keyword evidence="3" id="KW-1185">Reference proteome</keyword>
<protein>
    <submittedName>
        <fullName evidence="2">Uncharacterized protein</fullName>
    </submittedName>
</protein>
<feature type="compositionally biased region" description="Polar residues" evidence="1">
    <location>
        <begin position="8"/>
        <end position="17"/>
    </location>
</feature>
<accession>A0A8I5NRX2</accession>
<evidence type="ECO:0000313" key="3">
    <source>
        <dbReference type="Proteomes" id="UP000028761"/>
    </source>
</evidence>
<dbReference type="OMA" id="HCKEAKN"/>
<feature type="compositionally biased region" description="Polar residues" evidence="1">
    <location>
        <begin position="26"/>
        <end position="36"/>
    </location>
</feature>
<reference evidence="2" key="2">
    <citation type="submission" date="2025-08" db="UniProtKB">
        <authorList>
            <consortium name="Ensembl"/>
        </authorList>
    </citation>
    <scope>IDENTIFICATION</scope>
</reference>
<dbReference type="AlphaFoldDB" id="A0A8I5NRX2"/>
<dbReference type="GeneTree" id="ENSGT01110000267875"/>
<reference evidence="2" key="3">
    <citation type="submission" date="2025-09" db="UniProtKB">
        <authorList>
            <consortium name="Ensembl"/>
        </authorList>
    </citation>
    <scope>IDENTIFICATION</scope>
</reference>
<feature type="region of interest" description="Disordered" evidence="1">
    <location>
        <begin position="1"/>
        <end position="55"/>
    </location>
</feature>
<evidence type="ECO:0000256" key="1">
    <source>
        <dbReference type="SAM" id="MobiDB-lite"/>
    </source>
</evidence>
<proteinExistence type="predicted"/>
<organism evidence="2 3">
    <name type="scientific">Papio anubis</name>
    <name type="common">Olive baboon</name>
    <dbReference type="NCBI Taxonomy" id="9555"/>
    <lineage>
        <taxon>Eukaryota</taxon>
        <taxon>Metazoa</taxon>
        <taxon>Chordata</taxon>
        <taxon>Craniata</taxon>
        <taxon>Vertebrata</taxon>
        <taxon>Euteleostomi</taxon>
        <taxon>Mammalia</taxon>
        <taxon>Eutheria</taxon>
        <taxon>Euarchontoglires</taxon>
        <taxon>Primates</taxon>
        <taxon>Haplorrhini</taxon>
        <taxon>Catarrhini</taxon>
        <taxon>Cercopithecidae</taxon>
        <taxon>Cercopithecinae</taxon>
        <taxon>Papio</taxon>
    </lineage>
</organism>
<reference evidence="2 3" key="1">
    <citation type="submission" date="2012-03" db="EMBL/GenBank/DDBJ databases">
        <title>Whole Genome Assembly of Papio anubis.</title>
        <authorList>
            <person name="Liu Y.L."/>
            <person name="Abraham K.A."/>
            <person name="Akbar H.A."/>
            <person name="Ali S.A."/>
            <person name="Anosike U.A."/>
            <person name="Aqrawi P.A."/>
            <person name="Arias F.A."/>
            <person name="Attaway T.A."/>
            <person name="Awwad R.A."/>
            <person name="Babu C.B."/>
            <person name="Bandaranaike D.B."/>
            <person name="Battles P.B."/>
            <person name="Bell A.B."/>
            <person name="Beltran B.B."/>
            <person name="Berhane-Mersha D.B."/>
            <person name="Bess C.B."/>
            <person name="Bickham C.B."/>
            <person name="Bolden T.B."/>
            <person name="Carter K.C."/>
            <person name="Chau D.C."/>
            <person name="Chavez A.C."/>
            <person name="Clerc-Blankenburg K.C."/>
            <person name="Coyle M.C."/>
            <person name="Dao M.D."/>
            <person name="Davila M.L.D."/>
            <person name="Davy-Carroll L.D."/>
            <person name="Denson S.D."/>
            <person name="Dinh H.D."/>
            <person name="Fernandez S.F."/>
            <person name="Fernando P.F."/>
            <person name="Forbes L.F."/>
            <person name="Francis C.F."/>
            <person name="Francisco L.F."/>
            <person name="Fu Q.F."/>
            <person name="Garcia-Iii R.G."/>
            <person name="Garrett T.G."/>
            <person name="Gross S.G."/>
            <person name="Gubbala S.G."/>
            <person name="Hirani K.H."/>
            <person name="Hogues M.H."/>
            <person name="Hollins B.H."/>
            <person name="Jackson L.J."/>
            <person name="Javaid M.J."/>
            <person name="Jhangiani S.J."/>
            <person name="Johnson A.J."/>
            <person name="Johnson B.J."/>
            <person name="Jones J.J."/>
            <person name="Joshi V.J."/>
            <person name="Kalu J.K."/>
            <person name="Khan N.K."/>
            <person name="Korchina V.K."/>
            <person name="Kovar C.K."/>
            <person name="Lago L.L."/>
            <person name="Lara F.L."/>
            <person name="Le T.-K.L."/>
            <person name="Lee S.L."/>
            <person name="Legall-Iii F.L."/>
            <person name="Lemon S.L."/>
            <person name="Liu J.L."/>
            <person name="Liu Y.-S.L."/>
            <person name="Liyanage D.L."/>
            <person name="Lopez J.L."/>
            <person name="Lorensuhewa L.L."/>
            <person name="Mata R.M."/>
            <person name="Mathew T.M."/>
            <person name="Mercado C.M."/>
            <person name="Mercado I.M."/>
            <person name="Morales K.M."/>
            <person name="Morgan M.M."/>
            <person name="Munidasa M.M."/>
            <person name="Ngo D.N."/>
            <person name="Nguyen L.N."/>
            <person name="Nguyen T.N."/>
            <person name="Nguyen N.N."/>
            <person name="Obregon M.O."/>
            <person name="Okwuonu G.O."/>
            <person name="Ongeri F.O."/>
            <person name="Onwere C.O."/>
            <person name="Osifeso I.O."/>
            <person name="Parra A.P."/>
            <person name="Patil S.P."/>
            <person name="Perez A.P."/>
            <person name="Perez Y.P."/>
            <person name="Pham C.P."/>
            <person name="Pu L.-L.P."/>
            <person name="Puazo M.P."/>
            <person name="Quiroz J.Q."/>
            <person name="Rouhana J.R."/>
            <person name="Ruiz M.R."/>
            <person name="Ruiz S.-J.R."/>
            <person name="Saada N.S."/>
            <person name="Santibanez J.S."/>
            <person name="Scheel M.S."/>
            <person name="Schneider B.S."/>
            <person name="Simmons D.S."/>
            <person name="Sisson I.S."/>
            <person name="Tang L.-Y.T."/>
            <person name="Thornton R.T."/>
            <person name="Tisius J.T."/>
            <person name="Toledanes G.T."/>
            <person name="Trejos Z.T."/>
            <person name="Usmani K.U."/>
            <person name="Varghese R.V."/>
            <person name="Vattathil S.V."/>
            <person name="Vee V.V."/>
            <person name="Walker D.W."/>
            <person name="Weissenberger G.W."/>
            <person name="White C.W."/>
            <person name="Williams A.W."/>
            <person name="Woodworth J.W."/>
            <person name="Wright R.W."/>
            <person name="Zhu Y.Z."/>
            <person name="Han Y.H."/>
            <person name="Newsham I.N."/>
            <person name="Nazareth L.N."/>
            <person name="Worley K.W."/>
            <person name="Muzny D.M."/>
            <person name="Rogers J.R."/>
            <person name="Gibbs R.G."/>
        </authorList>
    </citation>
    <scope>NUCLEOTIDE SEQUENCE [LARGE SCALE GENOMIC DNA]</scope>
</reference>